<name>A0ABW3LI69_9BACI</name>
<sequence>MKDEKKKEVSTGADTDEEISVHNGLRSNPPLKKENNYAGDSVDGHKKLEAANEIFAEKEISQTFNNS</sequence>
<dbReference type="EMBL" id="JBHTKJ010000011">
    <property type="protein sequence ID" value="MFD1037737.1"/>
    <property type="molecule type" value="Genomic_DNA"/>
</dbReference>
<evidence type="ECO:0000256" key="1">
    <source>
        <dbReference type="SAM" id="MobiDB-lite"/>
    </source>
</evidence>
<evidence type="ECO:0000313" key="3">
    <source>
        <dbReference type="Proteomes" id="UP001597040"/>
    </source>
</evidence>
<evidence type="ECO:0000313" key="2">
    <source>
        <dbReference type="EMBL" id="MFD1037737.1"/>
    </source>
</evidence>
<protein>
    <recommendedName>
        <fullName evidence="4">DUF4025 domain-containing protein</fullName>
    </recommendedName>
</protein>
<keyword evidence="3" id="KW-1185">Reference proteome</keyword>
<feature type="region of interest" description="Disordered" evidence="1">
    <location>
        <begin position="1"/>
        <end position="44"/>
    </location>
</feature>
<accession>A0ABW3LI69</accession>
<reference evidence="3" key="1">
    <citation type="journal article" date="2019" name="Int. J. Syst. Evol. Microbiol.">
        <title>The Global Catalogue of Microorganisms (GCM) 10K type strain sequencing project: providing services to taxonomists for standard genome sequencing and annotation.</title>
        <authorList>
            <consortium name="The Broad Institute Genomics Platform"/>
            <consortium name="The Broad Institute Genome Sequencing Center for Infectious Disease"/>
            <person name="Wu L."/>
            <person name="Ma J."/>
        </authorList>
    </citation>
    <scope>NUCLEOTIDE SEQUENCE [LARGE SCALE GENOMIC DNA]</scope>
    <source>
        <strain evidence="3">CCUG 56754</strain>
    </source>
</reference>
<gene>
    <name evidence="2" type="ORF">ACFQ3N_04845</name>
</gene>
<evidence type="ECO:0008006" key="4">
    <source>
        <dbReference type="Google" id="ProtNLM"/>
    </source>
</evidence>
<dbReference type="Proteomes" id="UP001597040">
    <property type="component" value="Unassembled WGS sequence"/>
</dbReference>
<dbReference type="RefSeq" id="WP_390360080.1">
    <property type="nucleotide sequence ID" value="NZ_JBHTKJ010000011.1"/>
</dbReference>
<proteinExistence type="predicted"/>
<comment type="caution">
    <text evidence="2">The sequence shown here is derived from an EMBL/GenBank/DDBJ whole genome shotgun (WGS) entry which is preliminary data.</text>
</comment>
<organism evidence="2 3">
    <name type="scientific">Virgibacillus byunsanensis</name>
    <dbReference type="NCBI Taxonomy" id="570945"/>
    <lineage>
        <taxon>Bacteria</taxon>
        <taxon>Bacillati</taxon>
        <taxon>Bacillota</taxon>
        <taxon>Bacilli</taxon>
        <taxon>Bacillales</taxon>
        <taxon>Bacillaceae</taxon>
        <taxon>Virgibacillus</taxon>
    </lineage>
</organism>